<dbReference type="GO" id="GO:0016853">
    <property type="term" value="F:isomerase activity"/>
    <property type="evidence" value="ECO:0007669"/>
    <property type="project" value="UniProtKB-KW"/>
</dbReference>
<accession>A0A1D6LZ76</accession>
<protein>
    <submittedName>
        <fullName evidence="1">Protein disulfide isomerase7</fullName>
    </submittedName>
</protein>
<name>A0A1D6LZ76_MAIZE</name>
<organism evidence="1">
    <name type="scientific">Zea mays</name>
    <name type="common">Maize</name>
    <dbReference type="NCBI Taxonomy" id="4577"/>
    <lineage>
        <taxon>Eukaryota</taxon>
        <taxon>Viridiplantae</taxon>
        <taxon>Streptophyta</taxon>
        <taxon>Embryophyta</taxon>
        <taxon>Tracheophyta</taxon>
        <taxon>Spermatophyta</taxon>
        <taxon>Magnoliopsida</taxon>
        <taxon>Liliopsida</taxon>
        <taxon>Poales</taxon>
        <taxon>Poaceae</taxon>
        <taxon>PACMAD clade</taxon>
        <taxon>Panicoideae</taxon>
        <taxon>Andropogonodae</taxon>
        <taxon>Andropogoneae</taxon>
        <taxon>Tripsacinae</taxon>
        <taxon>Zea</taxon>
    </lineage>
</organism>
<dbReference type="AlphaFoldDB" id="A0A1D6LZ76"/>
<sequence length="26" mass="2912">MLEKSISPSKADEFIVKKNILSIFSS</sequence>
<gene>
    <name evidence="1" type="ORF">ZEAMMB73_Zm00001d037590</name>
</gene>
<keyword evidence="1" id="KW-0413">Isomerase</keyword>
<proteinExistence type="predicted"/>
<dbReference type="InterPro" id="IPR036356">
    <property type="entry name" value="ERp29_C_sf"/>
</dbReference>
<dbReference type="EMBL" id="CM000782">
    <property type="protein sequence ID" value="AQK84392.1"/>
    <property type="molecule type" value="Genomic_DNA"/>
</dbReference>
<dbReference type="SUPFAM" id="SSF47933">
    <property type="entry name" value="ERP29 C domain-like"/>
    <property type="match status" value="1"/>
</dbReference>
<evidence type="ECO:0000313" key="1">
    <source>
        <dbReference type="EMBL" id="AQK84392.1"/>
    </source>
</evidence>
<reference evidence="1" key="1">
    <citation type="submission" date="2015-12" db="EMBL/GenBank/DDBJ databases">
        <title>Update maize B73 reference genome by single molecule sequencing technologies.</title>
        <authorList>
            <consortium name="Maize Genome Sequencing Project"/>
            <person name="Ware D."/>
        </authorList>
    </citation>
    <scope>NUCLEOTIDE SEQUENCE</scope>
    <source>
        <tissue evidence="1">Seedling</tissue>
    </source>
</reference>